<keyword evidence="5" id="KW-1185">Reference proteome</keyword>
<dbReference type="Gene3D" id="3.40.50.300">
    <property type="entry name" value="P-loop containing nucleotide triphosphate hydrolases"/>
    <property type="match status" value="1"/>
</dbReference>
<dbReference type="SUPFAM" id="SSF52540">
    <property type="entry name" value="P-loop containing nucleoside triphosphate hydrolases"/>
    <property type="match status" value="1"/>
</dbReference>
<dbReference type="HOGENOM" id="CLU_000604_63_1_1"/>
<dbReference type="GO" id="GO:0034040">
    <property type="term" value="F:ATPase-coupled lipid transmembrane transporter activity"/>
    <property type="evidence" value="ECO:0007669"/>
    <property type="project" value="TreeGrafter"/>
</dbReference>
<dbReference type="AlphaFoldDB" id="A0A0C3J5G1"/>
<dbReference type="PROSITE" id="PS50893">
    <property type="entry name" value="ABC_TRANSPORTER_2"/>
    <property type="match status" value="1"/>
</dbReference>
<dbReference type="InterPro" id="IPR027417">
    <property type="entry name" value="P-loop_NTPase"/>
</dbReference>
<name>A0A0C3J5G1_PISTI</name>
<dbReference type="OrthoDB" id="6500128at2759"/>
<reference evidence="4 5" key="1">
    <citation type="submission" date="2014-04" db="EMBL/GenBank/DDBJ databases">
        <authorList>
            <consortium name="DOE Joint Genome Institute"/>
            <person name="Kuo A."/>
            <person name="Kohler A."/>
            <person name="Costa M.D."/>
            <person name="Nagy L.G."/>
            <person name="Floudas D."/>
            <person name="Copeland A."/>
            <person name="Barry K.W."/>
            <person name="Cichocki N."/>
            <person name="Veneault-Fourrey C."/>
            <person name="LaButti K."/>
            <person name="Lindquist E.A."/>
            <person name="Lipzen A."/>
            <person name="Lundell T."/>
            <person name="Morin E."/>
            <person name="Murat C."/>
            <person name="Sun H."/>
            <person name="Tunlid A."/>
            <person name="Henrissat B."/>
            <person name="Grigoriev I.V."/>
            <person name="Hibbett D.S."/>
            <person name="Martin F."/>
            <person name="Nordberg H.P."/>
            <person name="Cantor M.N."/>
            <person name="Hua S.X."/>
        </authorList>
    </citation>
    <scope>NUCLEOTIDE SEQUENCE [LARGE SCALE GENOMIC DNA]</scope>
    <source>
        <strain evidence="4 5">Marx 270</strain>
    </source>
</reference>
<proteinExistence type="predicted"/>
<dbReference type="EMBL" id="KN831972">
    <property type="protein sequence ID" value="KIO04303.1"/>
    <property type="molecule type" value="Genomic_DNA"/>
</dbReference>
<evidence type="ECO:0000313" key="5">
    <source>
        <dbReference type="Proteomes" id="UP000054217"/>
    </source>
</evidence>
<dbReference type="Proteomes" id="UP000054217">
    <property type="component" value="Unassembled WGS sequence"/>
</dbReference>
<protein>
    <recommendedName>
        <fullName evidence="3">ABC transporter domain-containing protein</fullName>
    </recommendedName>
</protein>
<accession>A0A0C3J5G1</accession>
<dbReference type="InterPro" id="IPR003593">
    <property type="entry name" value="AAA+_ATPase"/>
</dbReference>
<dbReference type="Pfam" id="PF00005">
    <property type="entry name" value="ABC_tran"/>
    <property type="match status" value="1"/>
</dbReference>
<keyword evidence="2" id="KW-0067">ATP-binding</keyword>
<evidence type="ECO:0000256" key="2">
    <source>
        <dbReference type="ARBA" id="ARBA00022840"/>
    </source>
</evidence>
<sequence>MEIYRMRVKHSMEERLFEAKLSCNLSTPSQTRDPAAVFHCLELSLRLAQSILSTLLQLRLIVHVVNTGFQHAGVTFVLLSLAPMFADSMLLNRQLWGKKYVVQPINESYLRKSALLKLADERLKSEVIAAGIEDYLIREYRKTQENLRDIPDTMPEMLYRSQNPLFSQVLSELCPQAVMLYAAFIALFTPSKISLAQLAVVERTNISLRRTFTELMIWTNPLLETVASVERFYGGLDNKPQMVDGETPYPRPGHDNQKGTAVEFRNVSFNYPAAKTGRSALSSVSFTIQPGQLVIIVGSNGSGKTTILKLLSRFYDANSGTILIDGVPIQEYRIQDLRRRFAMLTQEHDLFPLSIRENIVLGAPDGADPGTDKPEVIAEIVQESLRLSGAEKTVNKFSEGLNTTLDPRSDGHISFNGRGDAELEKMHESFTKSTSVSGGERQRLVAARTFMRLLSIPVKLVTVDEPSSALDPAGEFQLFAHLRGAREGRTMLFVTHRFGHLTKHADLIICVKDGQVVETGTHVELVALGGEYAHLYNVQAQAFSTETSSQREEMRDVGTTVGIPG</sequence>
<dbReference type="SMART" id="SM00382">
    <property type="entry name" value="AAA"/>
    <property type="match status" value="1"/>
</dbReference>
<keyword evidence="1" id="KW-0547">Nucleotide-binding</keyword>
<dbReference type="PANTHER" id="PTHR24221">
    <property type="entry name" value="ATP-BINDING CASSETTE SUB-FAMILY B"/>
    <property type="match status" value="1"/>
</dbReference>
<dbReference type="InterPro" id="IPR003439">
    <property type="entry name" value="ABC_transporter-like_ATP-bd"/>
</dbReference>
<dbReference type="InterPro" id="IPR039421">
    <property type="entry name" value="Type_1_exporter"/>
</dbReference>
<evidence type="ECO:0000313" key="4">
    <source>
        <dbReference type="EMBL" id="KIO04303.1"/>
    </source>
</evidence>
<reference evidence="5" key="2">
    <citation type="submission" date="2015-01" db="EMBL/GenBank/DDBJ databases">
        <title>Evolutionary Origins and Diversification of the Mycorrhizal Mutualists.</title>
        <authorList>
            <consortium name="DOE Joint Genome Institute"/>
            <consortium name="Mycorrhizal Genomics Consortium"/>
            <person name="Kohler A."/>
            <person name="Kuo A."/>
            <person name="Nagy L.G."/>
            <person name="Floudas D."/>
            <person name="Copeland A."/>
            <person name="Barry K.W."/>
            <person name="Cichocki N."/>
            <person name="Veneault-Fourrey C."/>
            <person name="LaButti K."/>
            <person name="Lindquist E.A."/>
            <person name="Lipzen A."/>
            <person name="Lundell T."/>
            <person name="Morin E."/>
            <person name="Murat C."/>
            <person name="Riley R."/>
            <person name="Ohm R."/>
            <person name="Sun H."/>
            <person name="Tunlid A."/>
            <person name="Henrissat B."/>
            <person name="Grigoriev I.V."/>
            <person name="Hibbett D.S."/>
            <person name="Martin F."/>
        </authorList>
    </citation>
    <scope>NUCLEOTIDE SEQUENCE [LARGE SCALE GENOMIC DNA]</scope>
    <source>
        <strain evidence="5">Marx 270</strain>
    </source>
</reference>
<dbReference type="GO" id="GO:0005524">
    <property type="term" value="F:ATP binding"/>
    <property type="evidence" value="ECO:0007669"/>
    <property type="project" value="UniProtKB-KW"/>
</dbReference>
<dbReference type="InParanoid" id="A0A0C3J5G1"/>
<dbReference type="PANTHER" id="PTHR24221:SF646">
    <property type="entry name" value="HAEMOLYSIN SECRETION ATP-BINDING PROTEIN"/>
    <property type="match status" value="1"/>
</dbReference>
<feature type="domain" description="ABC transporter" evidence="3">
    <location>
        <begin position="262"/>
        <end position="538"/>
    </location>
</feature>
<evidence type="ECO:0000259" key="3">
    <source>
        <dbReference type="PROSITE" id="PS50893"/>
    </source>
</evidence>
<organism evidence="4 5">
    <name type="scientific">Pisolithus tinctorius Marx 270</name>
    <dbReference type="NCBI Taxonomy" id="870435"/>
    <lineage>
        <taxon>Eukaryota</taxon>
        <taxon>Fungi</taxon>
        <taxon>Dikarya</taxon>
        <taxon>Basidiomycota</taxon>
        <taxon>Agaricomycotina</taxon>
        <taxon>Agaricomycetes</taxon>
        <taxon>Agaricomycetidae</taxon>
        <taxon>Boletales</taxon>
        <taxon>Sclerodermatineae</taxon>
        <taxon>Pisolithaceae</taxon>
        <taxon>Pisolithus</taxon>
    </lineage>
</organism>
<dbReference type="GO" id="GO:0016887">
    <property type="term" value="F:ATP hydrolysis activity"/>
    <property type="evidence" value="ECO:0007669"/>
    <property type="project" value="InterPro"/>
</dbReference>
<dbReference type="STRING" id="870435.A0A0C3J5G1"/>
<evidence type="ECO:0000256" key="1">
    <source>
        <dbReference type="ARBA" id="ARBA00022741"/>
    </source>
</evidence>
<gene>
    <name evidence="4" type="ORF">M404DRAFT_557989</name>
</gene>